<dbReference type="PROSITE" id="PS00028">
    <property type="entry name" value="ZINC_FINGER_C2H2_1"/>
    <property type="match status" value="4"/>
</dbReference>
<reference evidence="10 11" key="1">
    <citation type="journal article" date="2021" name="BMC Biol.">
        <title>Horizontally acquired antibacterial genes associated with adaptive radiation of ladybird beetles.</title>
        <authorList>
            <person name="Li H.S."/>
            <person name="Tang X.F."/>
            <person name="Huang Y.H."/>
            <person name="Xu Z.Y."/>
            <person name="Chen M.L."/>
            <person name="Du X.Y."/>
            <person name="Qiu B.Y."/>
            <person name="Chen P.T."/>
            <person name="Zhang W."/>
            <person name="Slipinski A."/>
            <person name="Escalona H.E."/>
            <person name="Waterhouse R.M."/>
            <person name="Zwick A."/>
            <person name="Pang H."/>
        </authorList>
    </citation>
    <scope>NUCLEOTIDE SEQUENCE [LARGE SCALE GENOMIC DNA]</scope>
    <source>
        <strain evidence="10">SYSU2018</strain>
    </source>
</reference>
<evidence type="ECO:0000256" key="6">
    <source>
        <dbReference type="ARBA" id="ARBA00023242"/>
    </source>
</evidence>
<comment type="subcellular location">
    <subcellularLocation>
        <location evidence="1">Nucleus</location>
    </subcellularLocation>
</comment>
<dbReference type="PROSITE" id="PS50157">
    <property type="entry name" value="ZINC_FINGER_C2H2_2"/>
    <property type="match status" value="4"/>
</dbReference>
<organism evidence="10 11">
    <name type="scientific">Cryptolaemus montrouzieri</name>
    <dbReference type="NCBI Taxonomy" id="559131"/>
    <lineage>
        <taxon>Eukaryota</taxon>
        <taxon>Metazoa</taxon>
        <taxon>Ecdysozoa</taxon>
        <taxon>Arthropoda</taxon>
        <taxon>Hexapoda</taxon>
        <taxon>Insecta</taxon>
        <taxon>Pterygota</taxon>
        <taxon>Neoptera</taxon>
        <taxon>Endopterygota</taxon>
        <taxon>Coleoptera</taxon>
        <taxon>Polyphaga</taxon>
        <taxon>Cucujiformia</taxon>
        <taxon>Coccinelloidea</taxon>
        <taxon>Coccinellidae</taxon>
        <taxon>Scymninae</taxon>
        <taxon>Scymnini</taxon>
        <taxon>Cryptolaemus</taxon>
    </lineage>
</organism>
<dbReference type="GO" id="GO:0005634">
    <property type="term" value="C:nucleus"/>
    <property type="evidence" value="ECO:0007669"/>
    <property type="project" value="UniProtKB-SubCell"/>
</dbReference>
<evidence type="ECO:0000259" key="9">
    <source>
        <dbReference type="PROSITE" id="PS50157"/>
    </source>
</evidence>
<keyword evidence="4 7" id="KW-0863">Zinc-finger</keyword>
<dbReference type="Pfam" id="PF00096">
    <property type="entry name" value="zf-C2H2"/>
    <property type="match status" value="2"/>
</dbReference>
<evidence type="ECO:0000256" key="7">
    <source>
        <dbReference type="PROSITE-ProRule" id="PRU00042"/>
    </source>
</evidence>
<evidence type="ECO:0000313" key="10">
    <source>
        <dbReference type="EMBL" id="KAL3271615.1"/>
    </source>
</evidence>
<dbReference type="GO" id="GO:0140297">
    <property type="term" value="F:DNA-binding transcription factor binding"/>
    <property type="evidence" value="ECO:0007669"/>
    <property type="project" value="UniProtKB-ARBA"/>
</dbReference>
<accession>A0ABD2MZ10</accession>
<keyword evidence="3" id="KW-0677">Repeat</keyword>
<proteinExistence type="predicted"/>
<dbReference type="GO" id="GO:0008270">
    <property type="term" value="F:zinc ion binding"/>
    <property type="evidence" value="ECO:0007669"/>
    <property type="project" value="UniProtKB-KW"/>
</dbReference>
<sequence>MLSKNFEITDQLCHPINNLTQMELMEKFNMAFYEGQNLSKYDISTVFEEYPQTKFERESVQNEEDHIPIDILVDYLTEPDTPTTNFDFDFEDLNKSLSLDSAGRHPSFSESDSIDDSETFITDSDYNTISTNCDSSQFSEFFVAPSSFENGGNGEISTSLLEPFNLNDICDSLSSSSFDFDDLPYDVCDYKDTNGGVSEIGVDKTNMEFNQFLRTVPENDLSFFGHETKVKSEFGHLFRNKCTNNNISSNLNYASSDVVNSVDLTSNQVVSTQNDNLILNDPFLTSRIFSEEKLPVVNQEDIGFDTFLDCEEPAGKLICKWENCYQAYQSQTSLVKHIEKCHVEFKRSGDEFVCYWLNCPRKIKPFNARYKLLIHMRVHSGEKPNKCPFKGCTKAFSRLENLKIHQRSHTGERPYVCQYPSCPKSFSNSSDRAKHQRTHFDTKPYGCQVHGCSKKYTDPSSLRKHVKNHTPEEQLQLKRKSNDDQLSKPIFSNAVNISSKFLVARTPKESKNIRHYATLEHNYSNVLENNRSNDVKRDLKIKISQRSNLCIGK</sequence>
<name>A0ABD2MZ10_9CUCU</name>
<dbReference type="InterPro" id="IPR056436">
    <property type="entry name" value="Znf-C2H2_ZIC1-5/GLI1-3-like"/>
</dbReference>
<keyword evidence="5" id="KW-0862">Zinc</keyword>
<keyword evidence="11" id="KW-1185">Reference proteome</keyword>
<comment type="caution">
    <text evidence="10">The sequence shown here is derived from an EMBL/GenBank/DDBJ whole genome shotgun (WGS) entry which is preliminary data.</text>
</comment>
<evidence type="ECO:0000313" key="11">
    <source>
        <dbReference type="Proteomes" id="UP001516400"/>
    </source>
</evidence>
<feature type="domain" description="C2H2-type" evidence="9">
    <location>
        <begin position="415"/>
        <end position="444"/>
    </location>
</feature>
<feature type="domain" description="C2H2-type" evidence="9">
    <location>
        <begin position="445"/>
        <end position="474"/>
    </location>
</feature>
<feature type="domain" description="C2H2-type" evidence="9">
    <location>
        <begin position="357"/>
        <end position="384"/>
    </location>
</feature>
<dbReference type="SMART" id="SM00355">
    <property type="entry name" value="ZnF_C2H2"/>
    <property type="match status" value="5"/>
</dbReference>
<evidence type="ECO:0000256" key="2">
    <source>
        <dbReference type="ARBA" id="ARBA00022723"/>
    </source>
</evidence>
<dbReference type="FunFam" id="3.30.160.60:FF:000031">
    <property type="entry name" value="GLI family zinc finger 3"/>
    <property type="match status" value="1"/>
</dbReference>
<dbReference type="Proteomes" id="UP001516400">
    <property type="component" value="Unassembled WGS sequence"/>
</dbReference>
<keyword evidence="2" id="KW-0479">Metal-binding</keyword>
<evidence type="ECO:0000256" key="8">
    <source>
        <dbReference type="SAM" id="MobiDB-lite"/>
    </source>
</evidence>
<evidence type="ECO:0000256" key="5">
    <source>
        <dbReference type="ARBA" id="ARBA00022833"/>
    </source>
</evidence>
<dbReference type="FunFam" id="3.30.160.60:FF:000048">
    <property type="entry name" value="GLI family zinc finger 3"/>
    <property type="match status" value="1"/>
</dbReference>
<dbReference type="FunFam" id="3.30.160.60:FF:000359">
    <property type="entry name" value="GLIS family zinc finger 2"/>
    <property type="match status" value="1"/>
</dbReference>
<evidence type="ECO:0000256" key="1">
    <source>
        <dbReference type="ARBA" id="ARBA00004123"/>
    </source>
</evidence>
<dbReference type="PANTHER" id="PTHR45718:SF7">
    <property type="entry name" value="C2H2-TYPE DOMAIN-CONTAINING PROTEIN"/>
    <property type="match status" value="1"/>
</dbReference>
<dbReference type="InterPro" id="IPR013087">
    <property type="entry name" value="Znf_C2H2_type"/>
</dbReference>
<gene>
    <name evidence="10" type="ORF">HHI36_022090</name>
</gene>
<feature type="region of interest" description="Disordered" evidence="8">
    <location>
        <begin position="458"/>
        <end position="484"/>
    </location>
</feature>
<feature type="domain" description="C2H2-type" evidence="9">
    <location>
        <begin position="385"/>
        <end position="414"/>
    </location>
</feature>
<dbReference type="EMBL" id="JABFTP020000042">
    <property type="protein sequence ID" value="KAL3271615.1"/>
    <property type="molecule type" value="Genomic_DNA"/>
</dbReference>
<dbReference type="AlphaFoldDB" id="A0ABD2MZ10"/>
<dbReference type="InterPro" id="IPR036236">
    <property type="entry name" value="Znf_C2H2_sf"/>
</dbReference>
<protein>
    <recommendedName>
        <fullName evidence="9">C2H2-type domain-containing protein</fullName>
    </recommendedName>
</protein>
<dbReference type="PANTHER" id="PTHR45718">
    <property type="entry name" value="TRANSCRIPTIONAL ACTIVATOR CUBITUS INTERRUPTUS"/>
    <property type="match status" value="1"/>
</dbReference>
<dbReference type="InterPro" id="IPR043359">
    <property type="entry name" value="GLI-like"/>
</dbReference>
<dbReference type="Pfam" id="PF23561">
    <property type="entry name" value="zf-C2H2_15"/>
    <property type="match status" value="1"/>
</dbReference>
<keyword evidence="6" id="KW-0539">Nucleus</keyword>
<feature type="compositionally biased region" description="Basic and acidic residues" evidence="8">
    <location>
        <begin position="469"/>
        <end position="484"/>
    </location>
</feature>
<evidence type="ECO:0000256" key="3">
    <source>
        <dbReference type="ARBA" id="ARBA00022737"/>
    </source>
</evidence>
<dbReference type="Gene3D" id="3.30.160.60">
    <property type="entry name" value="Classic Zinc Finger"/>
    <property type="match status" value="5"/>
</dbReference>
<dbReference type="SUPFAM" id="SSF57667">
    <property type="entry name" value="beta-beta-alpha zinc fingers"/>
    <property type="match status" value="3"/>
</dbReference>
<evidence type="ECO:0000256" key="4">
    <source>
        <dbReference type="ARBA" id="ARBA00022771"/>
    </source>
</evidence>